<evidence type="ECO:0000313" key="2">
    <source>
        <dbReference type="EMBL" id="ATU83809.1"/>
    </source>
</evidence>
<proteinExistence type="predicted"/>
<reference evidence="1" key="1">
    <citation type="submission" date="2012-08" db="EMBL/GenBank/DDBJ databases">
        <title>Cassytha pubescens and C. glabella (Lauraceae) are not disjunctly distributed between Australia and the Ryukyu Archipelago of Japan - evidence from morphological and molecular data.</title>
        <authorList>
            <person name="Kokubugata G."/>
            <person name="Nakamura K."/>
            <person name="Forster P.I."/>
            <person name="Wilson G.W."/>
            <person name="Holland A.E."/>
            <person name="Hirayama Y."/>
            <person name="Yokota M."/>
        </authorList>
    </citation>
    <scope>NUCLEOTIDE SEQUENCE</scope>
    <source>
        <strain evidence="1">K-LV1</strain>
    </source>
</reference>
<dbReference type="Proteomes" id="UP000267516">
    <property type="component" value="Segment"/>
</dbReference>
<evidence type="ECO:0000313" key="1">
    <source>
        <dbReference type="EMBL" id="AFX59826.1"/>
    </source>
</evidence>
<name>K7WDJ1_9VIRU</name>
<dbReference type="EMBL" id="JX515788">
    <property type="protein sequence ID" value="AFX59826.1"/>
    <property type="molecule type" value="Genomic_DNA"/>
</dbReference>
<sequence>MILNNEQVLRITIAGYSNIRILGRCTRKVNNSVSKESVPLARIYRHGLTRFKWKILNVYIVPKSSILDIWITDNLSSFFNF</sequence>
<protein>
    <submittedName>
        <fullName evidence="2">ORF24</fullName>
    </submittedName>
    <submittedName>
        <fullName evidence="1">Wsv449</fullName>
    </submittedName>
</protein>
<dbReference type="EMBL" id="MF768985">
    <property type="protein sequence ID" value="ATU83809.1"/>
    <property type="molecule type" value="Genomic_DNA"/>
</dbReference>
<reference evidence="3" key="2">
    <citation type="submission" date="2012-08" db="EMBL/GenBank/DDBJ databases">
        <authorList>
            <person name="Choi T.-J."/>
        </authorList>
    </citation>
    <scope>NUCLEOTIDE SEQUENCE [LARGE SCALE GENOMIC DNA]</scope>
    <source>
        <strain evidence="3">K-LV1</strain>
    </source>
</reference>
<dbReference type="Proteomes" id="UP000277283">
    <property type="component" value="Segment"/>
</dbReference>
<gene>
    <name evidence="1" type="ORF">wssv_04490</name>
</gene>
<reference evidence="2" key="3">
    <citation type="journal article" date="2018" name="Aquaculture">
        <title>Complete genome sequence of a white spot syndrome virus associated with a disease incursion in Australia.</title>
        <authorList>
            <person name="Oakey J."/>
            <person name="Smith C.S."/>
        </authorList>
    </citation>
    <scope>NUCLEOTIDE SEQUENCE [LARGE SCALE GENOMIC DNA]</scope>
    <source>
        <strain evidence="2">WSSV-AU</strain>
    </source>
</reference>
<accession>K7WDJ1</accession>
<organism evidence="1 3">
    <name type="scientific">White spot syndrome virus</name>
    <dbReference type="NCBI Taxonomy" id="342409"/>
    <lineage>
        <taxon>Viruses</taxon>
        <taxon>Viruses incertae sedis</taxon>
        <taxon>Naldaviricetes</taxon>
        <taxon>Nimaviridae</taxon>
        <taxon>Whispovirus</taxon>
    </lineage>
</organism>
<evidence type="ECO:0000313" key="3">
    <source>
        <dbReference type="Proteomes" id="UP000277283"/>
    </source>
</evidence>